<keyword evidence="3" id="KW-0274">FAD</keyword>
<dbReference type="InterPro" id="IPR036188">
    <property type="entry name" value="FAD/NAD-bd_sf"/>
</dbReference>
<keyword evidence="2" id="KW-0285">Flavoprotein</keyword>
<dbReference type="Pfam" id="PF01494">
    <property type="entry name" value="FAD_binding_3"/>
    <property type="match status" value="1"/>
</dbReference>
<dbReference type="Pfam" id="PF13450">
    <property type="entry name" value="NAD_binding_8"/>
    <property type="match status" value="1"/>
</dbReference>
<gene>
    <name evidence="7" type="primary">cctM_0</name>
    <name evidence="7" type="ORF">LARI1_G005637</name>
</gene>
<dbReference type="AlphaFoldDB" id="A0A8T9B8J0"/>
<evidence type="ECO:0000313" key="7">
    <source>
        <dbReference type="EMBL" id="TVY15786.1"/>
    </source>
</evidence>
<evidence type="ECO:0000256" key="4">
    <source>
        <dbReference type="ARBA" id="ARBA00023002"/>
    </source>
</evidence>
<evidence type="ECO:0000256" key="2">
    <source>
        <dbReference type="ARBA" id="ARBA00022630"/>
    </source>
</evidence>
<keyword evidence="4" id="KW-0560">Oxidoreductase</keyword>
<organism evidence="7 8">
    <name type="scientific">Lachnellula arida</name>
    <dbReference type="NCBI Taxonomy" id="1316785"/>
    <lineage>
        <taxon>Eukaryota</taxon>
        <taxon>Fungi</taxon>
        <taxon>Dikarya</taxon>
        <taxon>Ascomycota</taxon>
        <taxon>Pezizomycotina</taxon>
        <taxon>Leotiomycetes</taxon>
        <taxon>Helotiales</taxon>
        <taxon>Lachnaceae</taxon>
        <taxon>Lachnellula</taxon>
    </lineage>
</organism>
<evidence type="ECO:0000256" key="1">
    <source>
        <dbReference type="ARBA" id="ARBA00001974"/>
    </source>
</evidence>
<comment type="caution">
    <text evidence="7">The sequence shown here is derived from an EMBL/GenBank/DDBJ whole genome shotgun (WGS) entry which is preliminary data.</text>
</comment>
<sequence>MSSPHILIVGAGVGGLALGQNLKKNGISFTLFERDASPSVRAQGYRVRVAGGGAEGLRECLDDEMFNLFENTCAESKPPTDGGRFNAMNADSMESLFPNGVPGLPNGPGGPGQGPPGMVKMGGQGLPSKPYSVDRTMLRNVLFLGQENHVKFNKSFTHYETTSTGVTAFFRDGTSERGTLLVGADGTFSPVRKQLLPNVRYVDTLSRVIYGKTPFTEELIARFQPKALKWMTVIQDQSLTLFMEPVRFPKDASVETNGRVPRIDDYAYWVLGGNAETFGLSDAEFHNLSGKDAADLTLKLTSHWDPSFKAIFELQNTAQSAPLRLITAKPERPEWTPSAKVVLMGDAIHAMMPTGGSGANTALADASLLGRIIAEKGVSEDSMTSFVDQMWEYALPAIKGSAEGGKKLLGFKGFEDAKEVTI</sequence>
<dbReference type="PANTHER" id="PTHR47178:SF5">
    <property type="entry name" value="FAD-BINDING DOMAIN-CONTAINING PROTEIN"/>
    <property type="match status" value="1"/>
</dbReference>
<keyword evidence="8" id="KW-1185">Reference proteome</keyword>
<dbReference type="InterPro" id="IPR002938">
    <property type="entry name" value="FAD-bd"/>
</dbReference>
<proteinExistence type="predicted"/>
<accession>A0A8T9B8J0</accession>
<dbReference type="PRINTS" id="PR00420">
    <property type="entry name" value="RNGMNOXGNASE"/>
</dbReference>
<dbReference type="OrthoDB" id="655030at2759"/>
<evidence type="ECO:0000313" key="8">
    <source>
        <dbReference type="Proteomes" id="UP000469559"/>
    </source>
</evidence>
<reference evidence="7 8" key="1">
    <citation type="submission" date="2018-05" db="EMBL/GenBank/DDBJ databases">
        <title>Whole genome sequencing for identification of molecular markers to develop diagnostic detection tools for the regulated plant pathogen Lachnellula willkommii.</title>
        <authorList>
            <person name="Giroux E."/>
            <person name="Bilodeau G."/>
        </authorList>
    </citation>
    <scope>NUCLEOTIDE SEQUENCE [LARGE SCALE GENOMIC DNA]</scope>
    <source>
        <strain evidence="7 8">CBS 203.66</strain>
    </source>
</reference>
<protein>
    <submittedName>
        <fullName evidence="7">FAD-dependent monooxygenase cctM</fullName>
    </submittedName>
</protein>
<dbReference type="EMBL" id="QGMF01000450">
    <property type="protein sequence ID" value="TVY15786.1"/>
    <property type="molecule type" value="Genomic_DNA"/>
</dbReference>
<evidence type="ECO:0000256" key="3">
    <source>
        <dbReference type="ARBA" id="ARBA00022827"/>
    </source>
</evidence>
<name>A0A8T9B8J0_9HELO</name>
<dbReference type="GO" id="GO:0071949">
    <property type="term" value="F:FAD binding"/>
    <property type="evidence" value="ECO:0007669"/>
    <property type="project" value="InterPro"/>
</dbReference>
<dbReference type="Gene3D" id="3.50.50.60">
    <property type="entry name" value="FAD/NAD(P)-binding domain"/>
    <property type="match status" value="1"/>
</dbReference>
<dbReference type="PANTHER" id="PTHR47178">
    <property type="entry name" value="MONOOXYGENASE, FAD-BINDING"/>
    <property type="match status" value="1"/>
</dbReference>
<evidence type="ECO:0000256" key="5">
    <source>
        <dbReference type="ARBA" id="ARBA00023033"/>
    </source>
</evidence>
<feature type="domain" description="FAD-binding" evidence="6">
    <location>
        <begin position="340"/>
        <end position="375"/>
    </location>
</feature>
<evidence type="ECO:0000259" key="6">
    <source>
        <dbReference type="Pfam" id="PF01494"/>
    </source>
</evidence>
<dbReference type="GO" id="GO:0004497">
    <property type="term" value="F:monooxygenase activity"/>
    <property type="evidence" value="ECO:0007669"/>
    <property type="project" value="UniProtKB-KW"/>
</dbReference>
<dbReference type="Proteomes" id="UP000469559">
    <property type="component" value="Unassembled WGS sequence"/>
</dbReference>
<dbReference type="SUPFAM" id="SSF51905">
    <property type="entry name" value="FAD/NAD(P)-binding domain"/>
    <property type="match status" value="1"/>
</dbReference>
<keyword evidence="5 7" id="KW-0503">Monooxygenase</keyword>
<comment type="cofactor">
    <cofactor evidence="1">
        <name>FAD</name>
        <dbReference type="ChEBI" id="CHEBI:57692"/>
    </cofactor>
</comment>